<dbReference type="EMBL" id="VSSQ01043676">
    <property type="protein sequence ID" value="MPM97389.1"/>
    <property type="molecule type" value="Genomic_DNA"/>
</dbReference>
<evidence type="ECO:0000313" key="2">
    <source>
        <dbReference type="EMBL" id="MPM97389.1"/>
    </source>
</evidence>
<evidence type="ECO:0000256" key="1">
    <source>
        <dbReference type="SAM" id="MobiDB-lite"/>
    </source>
</evidence>
<protein>
    <submittedName>
        <fullName evidence="2">Uncharacterized protein</fullName>
    </submittedName>
</protein>
<feature type="region of interest" description="Disordered" evidence="1">
    <location>
        <begin position="18"/>
        <end position="44"/>
    </location>
</feature>
<name>A0A645E787_9ZZZZ</name>
<reference evidence="2" key="1">
    <citation type="submission" date="2019-08" db="EMBL/GenBank/DDBJ databases">
        <authorList>
            <person name="Kucharzyk K."/>
            <person name="Murdoch R.W."/>
            <person name="Higgins S."/>
            <person name="Loffler F."/>
        </authorList>
    </citation>
    <scope>NUCLEOTIDE SEQUENCE</scope>
</reference>
<comment type="caution">
    <text evidence="2">The sequence shown here is derived from an EMBL/GenBank/DDBJ whole genome shotgun (WGS) entry which is preliminary data.</text>
</comment>
<proteinExistence type="predicted"/>
<feature type="compositionally biased region" description="Basic and acidic residues" evidence="1">
    <location>
        <begin position="31"/>
        <end position="44"/>
    </location>
</feature>
<sequence>MRVEVTGDRLDQHAYADVRARQGALPSGKGAVERDQQARNQRTAEHVPSELFAACGVEQVEKLPCNRLVLLGGEAVCAEALRGKAGGEVRFRRGEPFDERAGKPEHEPLVGFVRLRKERAVQLVRAYEQQISRLNGERRALDLVAKRAGEQQVTLVKVVKMQRNVQFPAVFVMVDFVVFQKHVLALLKDMLNGFHSRSPYTASIEQYSQCFKQDKDRTCRILLI</sequence>
<dbReference type="AlphaFoldDB" id="A0A645E787"/>
<organism evidence="2">
    <name type="scientific">bioreactor metagenome</name>
    <dbReference type="NCBI Taxonomy" id="1076179"/>
    <lineage>
        <taxon>unclassified sequences</taxon>
        <taxon>metagenomes</taxon>
        <taxon>ecological metagenomes</taxon>
    </lineage>
</organism>
<gene>
    <name evidence="2" type="ORF">SDC9_144562</name>
</gene>
<accession>A0A645E787</accession>